<feature type="transmembrane region" description="Helical" evidence="7">
    <location>
        <begin position="95"/>
        <end position="113"/>
    </location>
</feature>
<evidence type="ECO:0000256" key="6">
    <source>
        <dbReference type="ARBA" id="ARBA00023136"/>
    </source>
</evidence>
<proteinExistence type="predicted"/>
<dbReference type="PANTHER" id="PTHR30509">
    <property type="entry name" value="P-HYDROXYBENZOIC ACID EFFLUX PUMP SUBUNIT-RELATED"/>
    <property type="match status" value="1"/>
</dbReference>
<feature type="transmembrane region" description="Helical" evidence="7">
    <location>
        <begin position="452"/>
        <end position="470"/>
    </location>
</feature>
<keyword evidence="9" id="KW-1185">Reference proteome</keyword>
<feature type="transmembrane region" description="Helical" evidence="7">
    <location>
        <begin position="21"/>
        <end position="39"/>
    </location>
</feature>
<keyword evidence="2" id="KW-0813">Transport</keyword>
<evidence type="ECO:0000256" key="4">
    <source>
        <dbReference type="ARBA" id="ARBA00022692"/>
    </source>
</evidence>
<evidence type="ECO:0000256" key="5">
    <source>
        <dbReference type="ARBA" id="ARBA00022989"/>
    </source>
</evidence>
<evidence type="ECO:0000256" key="3">
    <source>
        <dbReference type="ARBA" id="ARBA00022475"/>
    </source>
</evidence>
<keyword evidence="4 7" id="KW-0812">Transmembrane</keyword>
<evidence type="ECO:0000313" key="9">
    <source>
        <dbReference type="Proteomes" id="UP000595095"/>
    </source>
</evidence>
<gene>
    <name evidence="8" type="ORF">IT774_00235</name>
</gene>
<dbReference type="GO" id="GO:0022857">
    <property type="term" value="F:transmembrane transporter activity"/>
    <property type="evidence" value="ECO:0007669"/>
    <property type="project" value="InterPro"/>
</dbReference>
<feature type="transmembrane region" description="Helical" evidence="7">
    <location>
        <begin position="369"/>
        <end position="390"/>
    </location>
</feature>
<dbReference type="PANTHER" id="PTHR30509:SF9">
    <property type="entry name" value="MULTIDRUG RESISTANCE PROTEIN MDTO"/>
    <property type="match status" value="1"/>
</dbReference>
<protein>
    <submittedName>
        <fullName evidence="8">FUSC family protein</fullName>
    </submittedName>
</protein>
<name>A0A7S9HDP6_9ALTE</name>
<keyword evidence="6 7" id="KW-0472">Membrane</keyword>
<sequence>MTITHPLARTYLKPTSESIIFACKGVLSMAMALYIALYFNLDKPYWAVVSAVFLQIRPEGGMVVEKTVSQISGTLIGGIYGMLVLSYLHGAPVPAMAALAGWLGINAGLSAMVRRVNFIYFFAMACVTPCIIVLLTMVDPQAVSSLTVFDIAQARITEIIVGSLCAMTVSMLVWPRRVHTELKSQSRIAINQTMDYLVLELDPNGSHEARHERIDAILESLAALNDDASAVTYEGPFGPGRSRAATVIGNKILSLVAVIQIFGRLQRNHTAVITPKLSKLLDSLRRDLQHIALSDNSERCYELAQKQRRSLLKSAREQEALTPLEARLIQTAQHMVAELVLVLRAYNALTNNQYSLLKAPQQRPYRDPLIGLATGFRTFMVFSIGAFLWLYTGSPAAVMLMILPVIYSIMFARLSAALVKSALKKMLVGVAIAIPVAIFYALNLLAQSSGDFAILILVLAGPYFLGLMAIADRATLPYGMGFCIPFTILVQPSNDMRLPFSVDYTLSNAMAILLGVTLLYWTFKVITGPGVALLQTRLLAATRRDLKRLVGRKAPEHWFNARMGDRLLRLASFEQGVLSDARVITDLGLTGLNLGHTSIRFRPFVQSLTSIDMSAVLKEWQYALADAYIDAAKGRNTSRFEKACDKVMVTLQQNQLSAHQLKMIEGVFERLTLTFQRTAQMMRDKRLSSK</sequence>
<dbReference type="Pfam" id="PF04632">
    <property type="entry name" value="FUSC"/>
    <property type="match status" value="1"/>
</dbReference>
<feature type="transmembrane region" description="Helical" evidence="7">
    <location>
        <begin position="118"/>
        <end position="136"/>
    </location>
</feature>
<dbReference type="GO" id="GO:0005886">
    <property type="term" value="C:plasma membrane"/>
    <property type="evidence" value="ECO:0007669"/>
    <property type="project" value="UniProtKB-SubCell"/>
</dbReference>
<accession>A0A7S9HDP6</accession>
<feature type="transmembrane region" description="Helical" evidence="7">
    <location>
        <begin position="396"/>
        <end position="414"/>
    </location>
</feature>
<reference evidence="8 9" key="1">
    <citation type="submission" date="2020-11" db="EMBL/GenBank/DDBJ databases">
        <title>Complete genome sequence for Salinimonas sp. strain G2-b.</title>
        <authorList>
            <person name="Park S.-J."/>
        </authorList>
    </citation>
    <scope>NUCLEOTIDE SEQUENCE [LARGE SCALE GENOMIC DNA]</scope>
    <source>
        <strain evidence="8 9">G2-b</strain>
    </source>
</reference>
<feature type="transmembrane region" description="Helical" evidence="7">
    <location>
        <begin position="156"/>
        <end position="174"/>
    </location>
</feature>
<feature type="transmembrane region" description="Helical" evidence="7">
    <location>
        <begin position="475"/>
        <end position="492"/>
    </location>
</feature>
<keyword evidence="3" id="KW-1003">Cell membrane</keyword>
<evidence type="ECO:0000256" key="2">
    <source>
        <dbReference type="ARBA" id="ARBA00022448"/>
    </source>
</evidence>
<feature type="transmembrane region" description="Helical" evidence="7">
    <location>
        <begin position="512"/>
        <end position="534"/>
    </location>
</feature>
<evidence type="ECO:0000313" key="8">
    <source>
        <dbReference type="EMBL" id="QPG05761.1"/>
    </source>
</evidence>
<comment type="subcellular location">
    <subcellularLocation>
        <location evidence="1">Cell membrane</location>
        <topology evidence="1">Multi-pass membrane protein</topology>
    </subcellularLocation>
</comment>
<evidence type="ECO:0000256" key="7">
    <source>
        <dbReference type="SAM" id="Phobius"/>
    </source>
</evidence>
<dbReference type="AlphaFoldDB" id="A0A7S9HDP6"/>
<evidence type="ECO:0000256" key="1">
    <source>
        <dbReference type="ARBA" id="ARBA00004651"/>
    </source>
</evidence>
<dbReference type="RefSeq" id="WP_195810844.1">
    <property type="nucleotide sequence ID" value="NZ_CP064795.1"/>
</dbReference>
<dbReference type="Proteomes" id="UP000595095">
    <property type="component" value="Chromosome"/>
</dbReference>
<feature type="transmembrane region" description="Helical" evidence="7">
    <location>
        <begin position="426"/>
        <end position="446"/>
    </location>
</feature>
<dbReference type="InterPro" id="IPR006726">
    <property type="entry name" value="PHBA_efflux_AaeB/fusaric-R"/>
</dbReference>
<dbReference type="KEGG" id="smaa:IT774_00235"/>
<organism evidence="8 9">
    <name type="scientific">Salinimonas marina</name>
    <dbReference type="NCBI Taxonomy" id="2785918"/>
    <lineage>
        <taxon>Bacteria</taxon>
        <taxon>Pseudomonadati</taxon>
        <taxon>Pseudomonadota</taxon>
        <taxon>Gammaproteobacteria</taxon>
        <taxon>Alteromonadales</taxon>
        <taxon>Alteromonadaceae</taxon>
        <taxon>Alteromonas/Salinimonas group</taxon>
        <taxon>Salinimonas</taxon>
    </lineage>
</organism>
<keyword evidence="5 7" id="KW-1133">Transmembrane helix</keyword>
<dbReference type="EMBL" id="CP064795">
    <property type="protein sequence ID" value="QPG05761.1"/>
    <property type="molecule type" value="Genomic_DNA"/>
</dbReference>